<feature type="region of interest" description="Disordered" evidence="2">
    <location>
        <begin position="79"/>
        <end position="176"/>
    </location>
</feature>
<feature type="compositionally biased region" description="Gly residues" evidence="2">
    <location>
        <begin position="90"/>
        <end position="150"/>
    </location>
</feature>
<proteinExistence type="predicted"/>
<dbReference type="EMBL" id="CP000884">
    <property type="protein sequence ID" value="ABX38675.1"/>
    <property type="molecule type" value="Genomic_DNA"/>
</dbReference>
<dbReference type="GeneID" id="24119431"/>
<keyword evidence="5" id="KW-1185">Reference proteome</keyword>
<dbReference type="InterPro" id="IPR012677">
    <property type="entry name" value="Nucleotide-bd_a/b_plait_sf"/>
</dbReference>
<dbReference type="GO" id="GO:0003723">
    <property type="term" value="F:RNA binding"/>
    <property type="evidence" value="ECO:0007669"/>
    <property type="project" value="UniProtKB-KW"/>
</dbReference>
<keyword evidence="1" id="KW-0694">RNA-binding</keyword>
<reference evidence="5" key="2">
    <citation type="submission" date="2007-11" db="EMBL/GenBank/DDBJ databases">
        <title>Complete sequence of Delftia acidovorans DSM 14801 / SPH-1.</title>
        <authorList>
            <person name="Copeland A."/>
            <person name="Lucas S."/>
            <person name="Lapidus A."/>
            <person name="Barry K."/>
            <person name="Glavina del Rio T."/>
            <person name="Dalin E."/>
            <person name="Tice H."/>
            <person name="Pitluck S."/>
            <person name="Lowry S."/>
            <person name="Clum A."/>
            <person name="Schmutz J."/>
            <person name="Larimer F."/>
            <person name="Land M."/>
            <person name="Hauser L."/>
            <person name="Kyrpides N."/>
            <person name="Kim E."/>
            <person name="Schleheck D."/>
            <person name="Richardson P."/>
        </authorList>
    </citation>
    <scope>NUCLEOTIDE SEQUENCE [LARGE SCALE GENOMIC DNA]</scope>
    <source>
        <strain evidence="5">DSM 14801 / SPH-1</strain>
    </source>
</reference>
<dbReference type="PANTHER" id="PTHR48027">
    <property type="entry name" value="HETEROGENEOUS NUCLEAR RIBONUCLEOPROTEIN 87F-RELATED"/>
    <property type="match status" value="1"/>
</dbReference>
<dbReference type="CDD" id="cd21608">
    <property type="entry name" value="RRM2_NsCP33_like"/>
    <property type="match status" value="1"/>
</dbReference>
<dbReference type="InterPro" id="IPR000504">
    <property type="entry name" value="RRM_dom"/>
</dbReference>
<dbReference type="SMART" id="SM00360">
    <property type="entry name" value="RRM"/>
    <property type="match status" value="1"/>
</dbReference>
<reference evidence="4 5" key="1">
    <citation type="journal article" date="2004" name="Appl. Environ. Microbiol.">
        <title>Mineralization of individual congeners of linear alkylbenzenesulfonate by defined pairs of heterotrophic bacteria.</title>
        <authorList>
            <person name="Schleheck D."/>
            <person name="Knepper T.P."/>
            <person name="Fischer K."/>
            <person name="Cook A.M."/>
        </authorList>
    </citation>
    <scope>NUCLEOTIDE SEQUENCE [LARGE SCALE GENOMIC DNA]</scope>
    <source>
        <strain evidence="5">DSM 14801 / SPH-1</strain>
    </source>
</reference>
<dbReference type="STRING" id="398578.Daci_6047"/>
<protein>
    <submittedName>
        <fullName evidence="4">RNP-1 like RNA-binding protein</fullName>
    </submittedName>
</protein>
<dbReference type="KEGG" id="dac:Daci_6047"/>
<dbReference type="RefSeq" id="WP_012207844.1">
    <property type="nucleotide sequence ID" value="NC_010002.1"/>
</dbReference>
<dbReference type="Pfam" id="PF00076">
    <property type="entry name" value="RRM_1"/>
    <property type="match status" value="1"/>
</dbReference>
<dbReference type="AlphaFoldDB" id="A9C1L2"/>
<evidence type="ECO:0000313" key="4">
    <source>
        <dbReference type="EMBL" id="ABX38675.1"/>
    </source>
</evidence>
<dbReference type="PROSITE" id="PS50102">
    <property type="entry name" value="RRM"/>
    <property type="match status" value="1"/>
</dbReference>
<dbReference type="eggNOG" id="COG0724">
    <property type="taxonomic scope" value="Bacteria"/>
</dbReference>
<evidence type="ECO:0000259" key="3">
    <source>
        <dbReference type="PROSITE" id="PS50102"/>
    </source>
</evidence>
<evidence type="ECO:0000313" key="5">
    <source>
        <dbReference type="Proteomes" id="UP000000784"/>
    </source>
</evidence>
<dbReference type="InterPro" id="IPR048289">
    <property type="entry name" value="RRM2_NsCP33-like"/>
</dbReference>
<dbReference type="HOGENOM" id="CLU_012062_28_1_4"/>
<dbReference type="Gene3D" id="3.30.70.330">
    <property type="match status" value="1"/>
</dbReference>
<organism evidence="4 5">
    <name type="scientific">Delftia acidovorans (strain DSM 14801 / SPH-1)</name>
    <dbReference type="NCBI Taxonomy" id="398578"/>
    <lineage>
        <taxon>Bacteria</taxon>
        <taxon>Pseudomonadati</taxon>
        <taxon>Pseudomonadota</taxon>
        <taxon>Betaproteobacteria</taxon>
        <taxon>Burkholderiales</taxon>
        <taxon>Comamonadaceae</taxon>
        <taxon>Delftia</taxon>
    </lineage>
</organism>
<sequence>MGNKLYVGNLPYGVRDNDLEQAFSQFGAVTSARVMMERDTGRSKGFGFVEMGSDAEAQAAVQGMNGQPLGGRSLVVNEARPMEPRPPRSGGFGGGGGGGGYGRGDGGGGYGGGGRGDGGGYGRSDGGGGGGYGRGDGGGGGGYGGRGDGGFRSPYGSGPRNGGRGGGWGNNNNNGE</sequence>
<name>A9C1L2_DELAS</name>
<feature type="compositionally biased region" description="Gly residues" evidence="2">
    <location>
        <begin position="159"/>
        <end position="169"/>
    </location>
</feature>
<dbReference type="SUPFAM" id="SSF54928">
    <property type="entry name" value="RNA-binding domain, RBD"/>
    <property type="match status" value="1"/>
</dbReference>
<dbReference type="Proteomes" id="UP000000784">
    <property type="component" value="Chromosome"/>
</dbReference>
<dbReference type="InterPro" id="IPR035979">
    <property type="entry name" value="RBD_domain_sf"/>
</dbReference>
<dbReference type="InterPro" id="IPR052462">
    <property type="entry name" value="SLIRP/GR-RBP-like"/>
</dbReference>
<gene>
    <name evidence="4" type="ordered locus">Daci_6047</name>
</gene>
<feature type="domain" description="RRM" evidence="3">
    <location>
        <begin position="3"/>
        <end position="81"/>
    </location>
</feature>
<accession>A9C1L2</accession>
<evidence type="ECO:0000256" key="2">
    <source>
        <dbReference type="SAM" id="MobiDB-lite"/>
    </source>
</evidence>
<evidence type="ECO:0000256" key="1">
    <source>
        <dbReference type="ARBA" id="ARBA00022884"/>
    </source>
</evidence>